<organism evidence="3 4">
    <name type="scientific">Desulfocucumis palustris</name>
    <dbReference type="NCBI Taxonomy" id="1898651"/>
    <lineage>
        <taxon>Bacteria</taxon>
        <taxon>Bacillati</taxon>
        <taxon>Bacillota</taxon>
        <taxon>Clostridia</taxon>
        <taxon>Eubacteriales</taxon>
        <taxon>Desulfocucumaceae</taxon>
        <taxon>Desulfocucumis</taxon>
    </lineage>
</organism>
<name>A0A2L2XI10_9FIRM</name>
<dbReference type="Pfam" id="PF07833">
    <property type="entry name" value="Cu_amine_oxidN1"/>
    <property type="match status" value="1"/>
</dbReference>
<feature type="domain" description="Glycosyl hydrolase family 98 putative carbohydrate-binding module" evidence="2">
    <location>
        <begin position="112"/>
        <end position="212"/>
    </location>
</feature>
<dbReference type="Gene3D" id="3.30.457.10">
    <property type="entry name" value="Copper amine oxidase-like, N-terminal domain"/>
    <property type="match status" value="1"/>
</dbReference>
<gene>
    <name evidence="3" type="ORF">DCCM_4743</name>
</gene>
<keyword evidence="4" id="KW-1185">Reference proteome</keyword>
<dbReference type="AlphaFoldDB" id="A0A2L2XI10"/>
<evidence type="ECO:0000259" key="2">
    <source>
        <dbReference type="Pfam" id="PF08305"/>
    </source>
</evidence>
<evidence type="ECO:0000313" key="4">
    <source>
        <dbReference type="Proteomes" id="UP000239549"/>
    </source>
</evidence>
<evidence type="ECO:0000313" key="3">
    <source>
        <dbReference type="EMBL" id="GBF35614.1"/>
    </source>
</evidence>
<proteinExistence type="predicted"/>
<dbReference type="EMBL" id="BFAV01000179">
    <property type="protein sequence ID" value="GBF35614.1"/>
    <property type="molecule type" value="Genomic_DNA"/>
</dbReference>
<dbReference type="InterPro" id="IPR012854">
    <property type="entry name" value="Cu_amine_oxidase-like_N"/>
</dbReference>
<evidence type="ECO:0000259" key="1">
    <source>
        <dbReference type="Pfam" id="PF07833"/>
    </source>
</evidence>
<comment type="caution">
    <text evidence="3">The sequence shown here is derived from an EMBL/GenBank/DDBJ whole genome shotgun (WGS) entry which is preliminary data.</text>
</comment>
<dbReference type="InterPro" id="IPR038637">
    <property type="entry name" value="NPCBM_sf"/>
</dbReference>
<reference evidence="4" key="1">
    <citation type="submission" date="2018-02" db="EMBL/GenBank/DDBJ databases">
        <title>Genome sequence of Desulfocucumis palustris strain NAW-5.</title>
        <authorList>
            <person name="Watanabe M."/>
            <person name="Kojima H."/>
            <person name="Fukui M."/>
        </authorList>
    </citation>
    <scope>NUCLEOTIDE SEQUENCE [LARGE SCALE GENOMIC DNA]</scope>
    <source>
        <strain evidence="4">NAW-5</strain>
    </source>
</reference>
<protein>
    <recommendedName>
        <fullName evidence="5">Copper amine oxidase-like N-terminal domain-containing protein</fullName>
    </recommendedName>
</protein>
<evidence type="ECO:0008006" key="5">
    <source>
        <dbReference type="Google" id="ProtNLM"/>
    </source>
</evidence>
<dbReference type="Gene3D" id="2.60.120.1060">
    <property type="entry name" value="NPCBM/NEW2 domain"/>
    <property type="match status" value="1"/>
</dbReference>
<accession>A0A2L2XI10</accession>
<dbReference type="InterPro" id="IPR013222">
    <property type="entry name" value="Glyco_hyd_98_carb-bd"/>
</dbReference>
<dbReference type="SUPFAM" id="SSF55383">
    <property type="entry name" value="Copper amine oxidase, domain N"/>
    <property type="match status" value="1"/>
</dbReference>
<feature type="domain" description="Copper amine oxidase-like N-terminal" evidence="1">
    <location>
        <begin position="44"/>
        <end position="86"/>
    </location>
</feature>
<dbReference type="RefSeq" id="WP_104373670.1">
    <property type="nucleotide sequence ID" value="NZ_BFAV01000179.1"/>
</dbReference>
<sequence>MKRTLPVFMAGILAGALLFGGIMAAASDGSKNIPVEYSGIKIIVNGKLLSSQLEPFTYDDKVFVPLRSVAEALQQQVGWEDNTVIITGGNAPRSLSLQDLFMPSCYGLKISENSKMLVDEKEYNKGFYVIPTNKDKAECKFTTSFSGLKKITGTLALDDESKNKGLTTLTIFIDGKKSQKIEIGPGPAVPLEIDATGANDITFQVENAVDMKIDFIDMKLNY</sequence>
<dbReference type="Proteomes" id="UP000239549">
    <property type="component" value="Unassembled WGS sequence"/>
</dbReference>
<dbReference type="OrthoDB" id="1951970at2"/>
<dbReference type="InterPro" id="IPR036582">
    <property type="entry name" value="Mao_N_sf"/>
</dbReference>
<dbReference type="Pfam" id="PF08305">
    <property type="entry name" value="NPCBM"/>
    <property type="match status" value="1"/>
</dbReference>